<dbReference type="InterPro" id="IPR008250">
    <property type="entry name" value="ATPase_P-typ_transduc_dom_A_sf"/>
</dbReference>
<dbReference type="GO" id="GO:0046872">
    <property type="term" value="F:metal ion binding"/>
    <property type="evidence" value="ECO:0007669"/>
    <property type="project" value="UniProtKB-KW"/>
</dbReference>
<dbReference type="SUPFAM" id="SSF81665">
    <property type="entry name" value="Calcium ATPase, transmembrane domain M"/>
    <property type="match status" value="1"/>
</dbReference>
<evidence type="ECO:0000313" key="16">
    <source>
        <dbReference type="EMBL" id="AJD90557.1"/>
    </source>
</evidence>
<dbReference type="SUPFAM" id="SSF56784">
    <property type="entry name" value="HAD-like"/>
    <property type="match status" value="1"/>
</dbReference>
<dbReference type="NCBIfam" id="TIGR01512">
    <property type="entry name" value="ATPase-IB2_Cd"/>
    <property type="match status" value="1"/>
</dbReference>
<evidence type="ECO:0000256" key="2">
    <source>
        <dbReference type="ARBA" id="ARBA00006024"/>
    </source>
</evidence>
<dbReference type="InterPro" id="IPR023298">
    <property type="entry name" value="ATPase_P-typ_TM_dom_sf"/>
</dbReference>
<dbReference type="InterPro" id="IPR018303">
    <property type="entry name" value="ATPase_P-typ_P_site"/>
</dbReference>
<dbReference type="FunFam" id="2.70.150.10:FF:000002">
    <property type="entry name" value="Copper-transporting ATPase 1, putative"/>
    <property type="match status" value="1"/>
</dbReference>
<dbReference type="InterPro" id="IPR036412">
    <property type="entry name" value="HAD-like_sf"/>
</dbReference>
<keyword evidence="5 14" id="KW-0812">Transmembrane</keyword>
<dbReference type="EMBL" id="CP009416">
    <property type="protein sequence ID" value="AJD90557.1"/>
    <property type="molecule type" value="Genomic_DNA"/>
</dbReference>
<dbReference type="GO" id="GO:0005524">
    <property type="term" value="F:ATP binding"/>
    <property type="evidence" value="ECO:0007669"/>
    <property type="project" value="UniProtKB-UniRule"/>
</dbReference>
<dbReference type="InterPro" id="IPR027256">
    <property type="entry name" value="P-typ_ATPase_IB"/>
</dbReference>
<evidence type="ECO:0000256" key="10">
    <source>
        <dbReference type="ARBA" id="ARBA00022967"/>
    </source>
</evidence>
<evidence type="ECO:0000256" key="6">
    <source>
        <dbReference type="ARBA" id="ARBA00022723"/>
    </source>
</evidence>
<dbReference type="InterPro" id="IPR044492">
    <property type="entry name" value="P_typ_ATPase_HD_dom"/>
</dbReference>
<feature type="transmembrane region" description="Helical" evidence="14">
    <location>
        <begin position="51"/>
        <end position="70"/>
    </location>
</feature>
<dbReference type="KEGG" id="jeo:JMA_12400"/>
<dbReference type="InterPro" id="IPR059000">
    <property type="entry name" value="ATPase_P-type_domA"/>
</dbReference>
<keyword evidence="10" id="KW-1278">Translocase</keyword>
<keyword evidence="7 14" id="KW-0547">Nucleotide-binding</keyword>
<keyword evidence="4" id="KW-0597">Phosphoprotein</keyword>
<dbReference type="InterPro" id="IPR023214">
    <property type="entry name" value="HAD_sf"/>
</dbReference>
<dbReference type="PRINTS" id="PR00941">
    <property type="entry name" value="CDATPASE"/>
</dbReference>
<dbReference type="NCBIfam" id="TIGR01525">
    <property type="entry name" value="ATPase-IB_hvy"/>
    <property type="match status" value="1"/>
</dbReference>
<dbReference type="Pfam" id="PF00702">
    <property type="entry name" value="Hydrolase"/>
    <property type="match status" value="1"/>
</dbReference>
<dbReference type="InterPro" id="IPR051949">
    <property type="entry name" value="Cation_Transport_ATPase"/>
</dbReference>
<dbReference type="CDD" id="cd07551">
    <property type="entry name" value="P-type_ATPase_HM_ZosA_PfeT-like"/>
    <property type="match status" value="1"/>
</dbReference>
<dbReference type="GO" id="GO:0016887">
    <property type="term" value="F:ATP hydrolysis activity"/>
    <property type="evidence" value="ECO:0007669"/>
    <property type="project" value="InterPro"/>
</dbReference>
<evidence type="ECO:0000256" key="8">
    <source>
        <dbReference type="ARBA" id="ARBA00022840"/>
    </source>
</evidence>
<dbReference type="PANTHER" id="PTHR43079">
    <property type="entry name" value="PROBABLE CADMIUM/ZINC-TRANSPORTING ATPASE HMA1"/>
    <property type="match status" value="1"/>
</dbReference>
<evidence type="ECO:0000256" key="1">
    <source>
        <dbReference type="ARBA" id="ARBA00004651"/>
    </source>
</evidence>
<evidence type="ECO:0000256" key="5">
    <source>
        <dbReference type="ARBA" id="ARBA00022692"/>
    </source>
</evidence>
<evidence type="ECO:0000256" key="4">
    <source>
        <dbReference type="ARBA" id="ARBA00022553"/>
    </source>
</evidence>
<evidence type="ECO:0000313" key="17">
    <source>
        <dbReference type="Proteomes" id="UP000031449"/>
    </source>
</evidence>
<keyword evidence="14" id="KW-1003">Cell membrane</keyword>
<dbReference type="PANTHER" id="PTHR43079:SF1">
    <property type="entry name" value="CADMIUM_ZINC-TRANSPORTING ATPASE HMA1, CHLOROPLASTIC-RELATED"/>
    <property type="match status" value="1"/>
</dbReference>
<reference evidence="16 17" key="1">
    <citation type="submission" date="2014-08" db="EMBL/GenBank/DDBJ databases">
        <title>Complete genome of a marine bacteria Jeotgalibacillus malaysiensis.</title>
        <authorList>
            <person name="Yaakop A.S."/>
            <person name="Chan K.-G."/>
            <person name="Goh K.M."/>
        </authorList>
    </citation>
    <scope>NUCLEOTIDE SEQUENCE [LARGE SCALE GENOMIC DNA]</scope>
    <source>
        <strain evidence="16 17">D5</strain>
    </source>
</reference>
<gene>
    <name evidence="16" type="ORF">JMA_12400</name>
</gene>
<comment type="subcellular location">
    <subcellularLocation>
        <location evidence="1">Cell membrane</location>
        <topology evidence="1">Multi-pass membrane protein</topology>
    </subcellularLocation>
</comment>
<keyword evidence="3" id="KW-0813">Transport</keyword>
<feature type="transmembrane region" description="Helical" evidence="14">
    <location>
        <begin position="286"/>
        <end position="309"/>
    </location>
</feature>
<dbReference type="Gene3D" id="3.40.50.1000">
    <property type="entry name" value="HAD superfamily/HAD-like"/>
    <property type="match status" value="1"/>
</dbReference>
<dbReference type="Gene3D" id="3.40.1110.10">
    <property type="entry name" value="Calcium-transporting ATPase, cytoplasmic domain N"/>
    <property type="match status" value="1"/>
</dbReference>
<keyword evidence="6 14" id="KW-0479">Metal-binding</keyword>
<dbReference type="PRINTS" id="PR00119">
    <property type="entry name" value="CATATPASE"/>
</dbReference>
<dbReference type="AlphaFoldDB" id="A0A0B5APH8"/>
<evidence type="ECO:0000256" key="14">
    <source>
        <dbReference type="RuleBase" id="RU362081"/>
    </source>
</evidence>
<organism evidence="16 17">
    <name type="scientific">Jeotgalibacillus malaysiensis</name>
    <dbReference type="NCBI Taxonomy" id="1508404"/>
    <lineage>
        <taxon>Bacteria</taxon>
        <taxon>Bacillati</taxon>
        <taxon>Bacillota</taxon>
        <taxon>Bacilli</taxon>
        <taxon>Bacillales</taxon>
        <taxon>Caryophanaceae</taxon>
        <taxon>Jeotgalibacillus</taxon>
    </lineage>
</organism>
<feature type="transmembrane region" description="Helical" evidence="14">
    <location>
        <begin position="82"/>
        <end position="100"/>
    </location>
</feature>
<dbReference type="InterPro" id="IPR023299">
    <property type="entry name" value="ATPase_P-typ_cyto_dom_N"/>
</dbReference>
<evidence type="ECO:0000256" key="7">
    <source>
        <dbReference type="ARBA" id="ARBA00022741"/>
    </source>
</evidence>
<dbReference type="Pfam" id="PF00122">
    <property type="entry name" value="E1-E2_ATPase"/>
    <property type="match status" value="1"/>
</dbReference>
<accession>A0A0B5APH8</accession>
<dbReference type="GO" id="GO:0005886">
    <property type="term" value="C:plasma membrane"/>
    <property type="evidence" value="ECO:0007669"/>
    <property type="project" value="UniProtKB-SubCell"/>
</dbReference>
<keyword evidence="8 14" id="KW-0067">ATP-binding</keyword>
<evidence type="ECO:0000256" key="9">
    <source>
        <dbReference type="ARBA" id="ARBA00022842"/>
    </source>
</evidence>
<evidence type="ECO:0000256" key="13">
    <source>
        <dbReference type="ARBA" id="ARBA00023136"/>
    </source>
</evidence>
<comment type="similarity">
    <text evidence="2 14">Belongs to the cation transport ATPase (P-type) (TC 3.A.3) family. Type IB subfamily.</text>
</comment>
<protein>
    <submittedName>
        <fullName evidence="16">ATPase</fullName>
    </submittedName>
</protein>
<keyword evidence="11 14" id="KW-1133">Transmembrane helix</keyword>
<evidence type="ECO:0000256" key="11">
    <source>
        <dbReference type="ARBA" id="ARBA00022989"/>
    </source>
</evidence>
<proteinExistence type="inferred from homology"/>
<evidence type="ECO:0000256" key="3">
    <source>
        <dbReference type="ARBA" id="ARBA00022448"/>
    </source>
</evidence>
<dbReference type="PROSITE" id="PS00154">
    <property type="entry name" value="ATPASE_E1_E2"/>
    <property type="match status" value="1"/>
</dbReference>
<dbReference type="BioCyc" id="JESP1508404:G14D9-10475-MONOMER"/>
<keyword evidence="13 14" id="KW-0472">Membrane</keyword>
<dbReference type="SUPFAM" id="SSF81653">
    <property type="entry name" value="Calcium ATPase, transduction domain A"/>
    <property type="match status" value="1"/>
</dbReference>
<feature type="transmembrane region" description="Helical" evidence="14">
    <location>
        <begin position="594"/>
        <end position="613"/>
    </location>
</feature>
<name>A0A0B5APH8_9BACL</name>
<dbReference type="NCBIfam" id="TIGR01494">
    <property type="entry name" value="ATPase_P-type"/>
    <property type="match status" value="1"/>
</dbReference>
<sequence length="639" mass="69270">MVKYSEALDLPAVVRKERTSFVKTHLELIMAILSGVLILIAWLLMDHGNSSVSAGVYLSAYVIGGYFKAVEGIKASIRTKDLNVELLMIIAAIGAAWIGYWTEGAILIFIFALSGALETYTMNKSRNEISSLLDLQPEEAWKIVDDREIKVQVASLTPGDVIAVKPGERIPADGQLIKGQTSVDEAAFTGESMPVTKDVAAEVYAGTVNLTGAVQVRVTKKNTETMFQKIIELVQSAQSEKSPSQLFIERFEGRYVKTVLAVTLVMMFLPHYVLGWSWEETFYRAMVLLVVASPCALVASIMPASLSAISNGAKKGILFKGGVHLENLNSIKAIAFDKTGTLTEGKPKVTNWFIRQDHIKAEVLQITAAIEKQSNHPLAQAIVLFTEETAPAADIQMDTVEDVTGFGLQATVGQDRYRIGKPDWFDHSKMNEEISAQAAALSSEGKTIVLIEKNNDVIGLIALKDQVRQQTIEAVKYLKSVGIHTVMLTGDSYGTAASIQKETGVDNFKAECLPGVKVEEIKHLKTQYGQVAMIGDGINDAPALATASVGVAMGAGSDIALETADVVLVKNDLQKIAEAIRLSKRMNKIVKQNIIFSIAVILVLIVSNFFQALDLPLGVLGHEGSTILVILNGLRLLRG</sequence>
<keyword evidence="12" id="KW-0406">Ion transport</keyword>
<feature type="transmembrane region" description="Helical" evidence="14">
    <location>
        <begin position="106"/>
        <end position="123"/>
    </location>
</feature>
<dbReference type="HOGENOM" id="CLU_001771_6_3_9"/>
<dbReference type="OrthoDB" id="9766480at2"/>
<dbReference type="STRING" id="1508404.JMA_12400"/>
<dbReference type="Gene3D" id="2.70.150.10">
    <property type="entry name" value="Calcium-transporting ATPase, cytoplasmic transduction domain A"/>
    <property type="match status" value="1"/>
</dbReference>
<dbReference type="PROSITE" id="PS01229">
    <property type="entry name" value="COF_2"/>
    <property type="match status" value="1"/>
</dbReference>
<evidence type="ECO:0000256" key="12">
    <source>
        <dbReference type="ARBA" id="ARBA00023065"/>
    </source>
</evidence>
<keyword evidence="9" id="KW-0460">Magnesium</keyword>
<feature type="transmembrane region" description="Helical" evidence="14">
    <location>
        <begin position="25"/>
        <end position="45"/>
    </location>
</feature>
<dbReference type="SFLD" id="SFLDS00003">
    <property type="entry name" value="Haloacid_Dehalogenase"/>
    <property type="match status" value="1"/>
</dbReference>
<feature type="domain" description="P-type ATPase A" evidence="15">
    <location>
        <begin position="135"/>
        <end position="235"/>
    </location>
</feature>
<dbReference type="SFLD" id="SFLDF00027">
    <property type="entry name" value="p-type_atpase"/>
    <property type="match status" value="1"/>
</dbReference>
<dbReference type="SFLD" id="SFLDG00002">
    <property type="entry name" value="C1.7:_P-type_atpase_like"/>
    <property type="match status" value="1"/>
</dbReference>
<feature type="transmembrane region" description="Helical" evidence="14">
    <location>
        <begin position="255"/>
        <end position="274"/>
    </location>
</feature>
<dbReference type="InterPro" id="IPR001757">
    <property type="entry name" value="P_typ_ATPase"/>
</dbReference>
<keyword evidence="17" id="KW-1185">Reference proteome</keyword>
<evidence type="ECO:0000259" key="15">
    <source>
        <dbReference type="Pfam" id="PF00122"/>
    </source>
</evidence>
<dbReference type="Proteomes" id="UP000031449">
    <property type="component" value="Chromosome"/>
</dbReference>
<dbReference type="GO" id="GO:0019829">
    <property type="term" value="F:ATPase-coupled monoatomic cation transmembrane transporter activity"/>
    <property type="evidence" value="ECO:0007669"/>
    <property type="project" value="InterPro"/>
</dbReference>